<reference evidence="1 2" key="1">
    <citation type="submission" date="2024-09" db="EMBL/GenBank/DDBJ databases">
        <title>Rethinking Asexuality: The Enigmatic Case of Functional Sexual Genes in Lepraria (Stereocaulaceae).</title>
        <authorList>
            <person name="Doellman M."/>
            <person name="Sun Y."/>
            <person name="Barcenas-Pena A."/>
            <person name="Lumbsch H.T."/>
            <person name="Grewe F."/>
        </authorList>
    </citation>
    <scope>NUCLEOTIDE SEQUENCE [LARGE SCALE GENOMIC DNA]</scope>
    <source>
        <strain evidence="1 2">Mercado 3170</strain>
    </source>
</reference>
<name>A0ABR4A0L1_9LECA</name>
<evidence type="ECO:0000313" key="1">
    <source>
        <dbReference type="EMBL" id="KAL2036863.1"/>
    </source>
</evidence>
<dbReference type="Proteomes" id="UP001590950">
    <property type="component" value="Unassembled WGS sequence"/>
</dbReference>
<proteinExistence type="predicted"/>
<dbReference type="EMBL" id="JBEFKJ010000048">
    <property type="protein sequence ID" value="KAL2036863.1"/>
    <property type="molecule type" value="Genomic_DNA"/>
</dbReference>
<organism evidence="1 2">
    <name type="scientific">Stereocaulon virgatum</name>
    <dbReference type="NCBI Taxonomy" id="373712"/>
    <lineage>
        <taxon>Eukaryota</taxon>
        <taxon>Fungi</taxon>
        <taxon>Dikarya</taxon>
        <taxon>Ascomycota</taxon>
        <taxon>Pezizomycotina</taxon>
        <taxon>Lecanoromycetes</taxon>
        <taxon>OSLEUM clade</taxon>
        <taxon>Lecanoromycetidae</taxon>
        <taxon>Lecanorales</taxon>
        <taxon>Lecanorineae</taxon>
        <taxon>Stereocaulaceae</taxon>
        <taxon>Stereocaulon</taxon>
    </lineage>
</organism>
<evidence type="ECO:0000313" key="2">
    <source>
        <dbReference type="Proteomes" id="UP001590950"/>
    </source>
</evidence>
<gene>
    <name evidence="1" type="ORF">N7G274_010406</name>
</gene>
<protein>
    <submittedName>
        <fullName evidence="1">Uncharacterized protein</fullName>
    </submittedName>
</protein>
<accession>A0ABR4A0L1</accession>
<sequence>MRLKQDLSQCPIDCFDLQYAHMMTSPRIEYASQLVDGVGLASEFVAMIPLISRPVYVIADDFTQQDLEKFSTVLNSGFEDKWISNTDVPGSRFRVVTPATTIDIPKICISPGLIRSKPDLQPPGSPALTYLFLVQGKNASERTKAIARSTRNGAAAAMLHEVMNGYSVVFTGAILSSDFSKIFPANPTAGARWKFSKVKDIAGLYNVGLEKDNKGQATSLGVWC</sequence>
<comment type="caution">
    <text evidence="1">The sequence shown here is derived from an EMBL/GenBank/DDBJ whole genome shotgun (WGS) entry which is preliminary data.</text>
</comment>
<keyword evidence="2" id="KW-1185">Reference proteome</keyword>